<dbReference type="Proteomes" id="UP000198324">
    <property type="component" value="Unassembled WGS sequence"/>
</dbReference>
<dbReference type="Gene3D" id="1.10.760.10">
    <property type="entry name" value="Cytochrome c-like domain"/>
    <property type="match status" value="1"/>
</dbReference>
<evidence type="ECO:0000313" key="2">
    <source>
        <dbReference type="EMBL" id="SNS27346.1"/>
    </source>
</evidence>
<keyword evidence="1" id="KW-0732">Signal</keyword>
<keyword evidence="3" id="KW-1185">Reference proteome</keyword>
<dbReference type="InterPro" id="IPR036909">
    <property type="entry name" value="Cyt_c-like_dom_sf"/>
</dbReference>
<feature type="signal peptide" evidence="1">
    <location>
        <begin position="1"/>
        <end position="23"/>
    </location>
</feature>
<dbReference type="SUPFAM" id="SSF46626">
    <property type="entry name" value="Cytochrome c"/>
    <property type="match status" value="1"/>
</dbReference>
<dbReference type="OrthoDB" id="258660at2"/>
<sequence length="95" mass="10028">MKKLLVFAIGLYALLMVSGLVFAQASAGKLVARTCVSCHAGGRICEKLGTRPQEAWLQTVDRMRSNGATVSETDAATIAEYLSTAKPGVKPLCGK</sequence>
<evidence type="ECO:0000313" key="3">
    <source>
        <dbReference type="Proteomes" id="UP000198324"/>
    </source>
</evidence>
<protein>
    <submittedName>
        <fullName evidence="2">Cytochrome c553</fullName>
    </submittedName>
</protein>
<dbReference type="GO" id="GO:0009055">
    <property type="term" value="F:electron transfer activity"/>
    <property type="evidence" value="ECO:0007669"/>
    <property type="project" value="InterPro"/>
</dbReference>
<accession>A0A239D4B8</accession>
<dbReference type="EMBL" id="FZOC01000011">
    <property type="protein sequence ID" value="SNS27346.1"/>
    <property type="molecule type" value="Genomic_DNA"/>
</dbReference>
<organism evidence="2 3">
    <name type="scientific">Humidesulfovibrio mexicanus</name>
    <dbReference type="NCBI Taxonomy" id="147047"/>
    <lineage>
        <taxon>Bacteria</taxon>
        <taxon>Pseudomonadati</taxon>
        <taxon>Thermodesulfobacteriota</taxon>
        <taxon>Desulfovibrionia</taxon>
        <taxon>Desulfovibrionales</taxon>
        <taxon>Desulfovibrionaceae</taxon>
        <taxon>Humidesulfovibrio</taxon>
    </lineage>
</organism>
<dbReference type="RefSeq" id="WP_089275610.1">
    <property type="nucleotide sequence ID" value="NZ_FZOC01000011.1"/>
</dbReference>
<gene>
    <name evidence="2" type="ORF">SAMN04488503_0115</name>
</gene>
<evidence type="ECO:0000256" key="1">
    <source>
        <dbReference type="SAM" id="SignalP"/>
    </source>
</evidence>
<dbReference type="GO" id="GO:0020037">
    <property type="term" value="F:heme binding"/>
    <property type="evidence" value="ECO:0007669"/>
    <property type="project" value="InterPro"/>
</dbReference>
<proteinExistence type="predicted"/>
<feature type="chain" id="PRO_5011969326" evidence="1">
    <location>
        <begin position="24"/>
        <end position="95"/>
    </location>
</feature>
<reference evidence="2 3" key="1">
    <citation type="submission" date="2017-06" db="EMBL/GenBank/DDBJ databases">
        <authorList>
            <person name="Kim H.J."/>
            <person name="Triplett B.A."/>
        </authorList>
    </citation>
    <scope>NUCLEOTIDE SEQUENCE [LARGE SCALE GENOMIC DNA]</scope>
    <source>
        <strain evidence="2 3">DSM 13116</strain>
    </source>
</reference>
<name>A0A239D4B8_9BACT</name>
<dbReference type="AlphaFoldDB" id="A0A239D4B8"/>